<dbReference type="Proteomes" id="UP001497535">
    <property type="component" value="Unassembled WGS sequence"/>
</dbReference>
<protein>
    <submittedName>
        <fullName evidence="1">Uncharacterized protein</fullName>
    </submittedName>
</protein>
<keyword evidence="2" id="KW-1185">Reference proteome</keyword>
<organism evidence="1 2">
    <name type="scientific">Meloidogyne enterolobii</name>
    <name type="common">Root-knot nematode worm</name>
    <name type="synonym">Meloidogyne mayaguensis</name>
    <dbReference type="NCBI Taxonomy" id="390850"/>
    <lineage>
        <taxon>Eukaryota</taxon>
        <taxon>Metazoa</taxon>
        <taxon>Ecdysozoa</taxon>
        <taxon>Nematoda</taxon>
        <taxon>Chromadorea</taxon>
        <taxon>Rhabditida</taxon>
        <taxon>Tylenchina</taxon>
        <taxon>Tylenchomorpha</taxon>
        <taxon>Tylenchoidea</taxon>
        <taxon>Meloidogynidae</taxon>
        <taxon>Meloidogyninae</taxon>
        <taxon>Meloidogyne</taxon>
    </lineage>
</organism>
<comment type="caution">
    <text evidence="1">The sequence shown here is derived from an EMBL/GenBank/DDBJ whole genome shotgun (WGS) entry which is preliminary data.</text>
</comment>
<dbReference type="EMBL" id="CAVMJV010000003">
    <property type="protein sequence ID" value="CAK5017885.1"/>
    <property type="molecule type" value="Genomic_DNA"/>
</dbReference>
<sequence length="106" mass="12497">MGGSSRNKGEGSSSTRRQMRQIFSDIYKNNLADLKKKNKCTGKKMKEVYPSEDTQKDLIEDYVKKNEKFRDALKMTKNLKIKRLLNRFEDEEYKVNMNKMIGIRPV</sequence>
<evidence type="ECO:0000313" key="1">
    <source>
        <dbReference type="EMBL" id="CAK5017885.1"/>
    </source>
</evidence>
<proteinExistence type="predicted"/>
<evidence type="ECO:0000313" key="2">
    <source>
        <dbReference type="Proteomes" id="UP001497535"/>
    </source>
</evidence>
<reference evidence="1" key="1">
    <citation type="submission" date="2023-11" db="EMBL/GenBank/DDBJ databases">
        <authorList>
            <person name="Poullet M."/>
        </authorList>
    </citation>
    <scope>NUCLEOTIDE SEQUENCE</scope>
    <source>
        <strain evidence="1">E1834</strain>
    </source>
</reference>
<accession>A0ACB0XU65</accession>
<name>A0ACB0XU65_MELEN</name>
<gene>
    <name evidence="1" type="ORF">MENTE1834_LOCUS3653</name>
</gene>